<dbReference type="Pfam" id="PF14697">
    <property type="entry name" value="Fer4_21"/>
    <property type="match status" value="1"/>
</dbReference>
<dbReference type="SUPFAM" id="SSF54862">
    <property type="entry name" value="4Fe-4S ferredoxins"/>
    <property type="match status" value="1"/>
</dbReference>
<gene>
    <name evidence="2" type="ORF">ISU02_08570</name>
</gene>
<feature type="domain" description="4Fe-4S ferredoxin-type" evidence="1">
    <location>
        <begin position="34"/>
        <end position="63"/>
    </location>
</feature>
<evidence type="ECO:0000313" key="3">
    <source>
        <dbReference type="Proteomes" id="UP000614200"/>
    </source>
</evidence>
<dbReference type="Gene3D" id="3.30.70.20">
    <property type="match status" value="1"/>
</dbReference>
<keyword evidence="3" id="KW-1185">Reference proteome</keyword>
<dbReference type="PANTHER" id="PTHR42895:SF1">
    <property type="entry name" value="IRON-SULFUR CLUSTER PROTEIN"/>
    <property type="match status" value="1"/>
</dbReference>
<comment type="caution">
    <text evidence="2">The sequence shown here is derived from an EMBL/GenBank/DDBJ whole genome shotgun (WGS) entry which is preliminary data.</text>
</comment>
<evidence type="ECO:0000259" key="1">
    <source>
        <dbReference type="PROSITE" id="PS51379"/>
    </source>
</evidence>
<organism evidence="2 3">
    <name type="scientific">Fusibacter ferrireducens</name>
    <dbReference type="NCBI Taxonomy" id="2785058"/>
    <lineage>
        <taxon>Bacteria</taxon>
        <taxon>Bacillati</taxon>
        <taxon>Bacillota</taxon>
        <taxon>Clostridia</taxon>
        <taxon>Eubacteriales</taxon>
        <taxon>Eubacteriales Family XII. Incertae Sedis</taxon>
        <taxon>Fusibacter</taxon>
    </lineage>
</organism>
<protein>
    <submittedName>
        <fullName evidence="2">4Fe-4S binding protein</fullName>
    </submittedName>
</protein>
<name>A0ABR9ZRU1_9FIRM</name>
<dbReference type="PROSITE" id="PS51379">
    <property type="entry name" value="4FE4S_FER_2"/>
    <property type="match status" value="2"/>
</dbReference>
<accession>A0ABR9ZRU1</accession>
<dbReference type="InterPro" id="IPR052911">
    <property type="entry name" value="Corrinoid_activation_enz"/>
</dbReference>
<reference evidence="2 3" key="1">
    <citation type="submission" date="2020-11" db="EMBL/GenBank/DDBJ databases">
        <title>Fusibacter basophilias sp. nov.</title>
        <authorList>
            <person name="Qiu D."/>
        </authorList>
    </citation>
    <scope>NUCLEOTIDE SEQUENCE [LARGE SCALE GENOMIC DNA]</scope>
    <source>
        <strain evidence="2 3">Q10-2</strain>
    </source>
</reference>
<dbReference type="PANTHER" id="PTHR42895">
    <property type="entry name" value="IRON-SULFUR CLUSTER-BINDING PROTEIN-RELATED"/>
    <property type="match status" value="1"/>
</dbReference>
<evidence type="ECO:0000313" key="2">
    <source>
        <dbReference type="EMBL" id="MBF4693172.1"/>
    </source>
</evidence>
<dbReference type="EMBL" id="JADKNH010000004">
    <property type="protein sequence ID" value="MBF4693172.1"/>
    <property type="molecule type" value="Genomic_DNA"/>
</dbReference>
<dbReference type="InterPro" id="IPR017896">
    <property type="entry name" value="4Fe4S_Fe-S-bd"/>
</dbReference>
<feature type="domain" description="4Fe-4S ferredoxin-type" evidence="1">
    <location>
        <begin position="4"/>
        <end position="33"/>
    </location>
</feature>
<sequence length="266" mass="28729">MKRNVIEINEEKCIGCGLCAGACMQGAIEIIDGKAKLVSESYCDGLGMCLPKCPVDAIHVVEKETDQFDASRKNIKAKSNSEMKTETQSESVAPLACGCPGTASKSIQRTAQIEPLGVVTSHVQSNSQNSIQPESNTHAASNVVIGSELMQWPVQLRLVSPNAPYFKNADLLIAADCTAFAYGDFHREFIKGKITVIGCPKLDDNQYNTDKIAQILAENDIKSITVVRMEVPCCGGMIQAVKQAMLKAQCIVPYKEVTISSDGRVL</sequence>
<dbReference type="RefSeq" id="WP_194701399.1">
    <property type="nucleotide sequence ID" value="NZ_JADKNH010000004.1"/>
</dbReference>
<proteinExistence type="predicted"/>
<dbReference type="Proteomes" id="UP000614200">
    <property type="component" value="Unassembled WGS sequence"/>
</dbReference>